<evidence type="ECO:0000313" key="2">
    <source>
        <dbReference type="Proteomes" id="UP001164653"/>
    </source>
</evidence>
<dbReference type="EMBL" id="CP112998">
    <property type="protein sequence ID" value="WAC14703.1"/>
    <property type="molecule type" value="Genomic_DNA"/>
</dbReference>
<dbReference type="SUPFAM" id="SSF103481">
    <property type="entry name" value="Multidrug resistance efflux transporter EmrE"/>
    <property type="match status" value="1"/>
</dbReference>
<gene>
    <name evidence="1" type="ORF">ON006_12220</name>
</gene>
<dbReference type="InterPro" id="IPR037185">
    <property type="entry name" value="EmrE-like"/>
</dbReference>
<accession>A0A9E8SMZ4</accession>
<sequence length="80" mass="8437">MGKASFFWVSMLFHGQLRPFVDFNAYVAAGYGLHDLDGHSAAGALIVGVVLLGEEITVARSHAALLIVAGIVLMKLSASH</sequence>
<protein>
    <submittedName>
        <fullName evidence="1">Uncharacterized protein</fullName>
    </submittedName>
</protein>
<dbReference type="AlphaFoldDB" id="A0A9E8SMZ4"/>
<keyword evidence="2" id="KW-1185">Reference proteome</keyword>
<proteinExistence type="predicted"/>
<reference evidence="1" key="1">
    <citation type="submission" date="2022-11" db="EMBL/GenBank/DDBJ databases">
        <title>Dyadobacter pollutisoli sp. nov., isolated from plastic dumped soil.</title>
        <authorList>
            <person name="Kim J.M."/>
            <person name="Kim K.R."/>
            <person name="Lee J.K."/>
            <person name="Hao L."/>
            <person name="Jeon C.O."/>
        </authorList>
    </citation>
    <scope>NUCLEOTIDE SEQUENCE</scope>
    <source>
        <strain evidence="1">U1</strain>
    </source>
</reference>
<dbReference type="KEGG" id="dpf:ON006_12220"/>
<dbReference type="Gene3D" id="1.10.3730.20">
    <property type="match status" value="1"/>
</dbReference>
<evidence type="ECO:0000313" key="1">
    <source>
        <dbReference type="EMBL" id="WAC14703.1"/>
    </source>
</evidence>
<dbReference type="Proteomes" id="UP001164653">
    <property type="component" value="Chromosome"/>
</dbReference>
<name>A0A9E8SMZ4_9BACT</name>
<organism evidence="1 2">
    <name type="scientific">Dyadobacter pollutisoli</name>
    <dbReference type="NCBI Taxonomy" id="2910158"/>
    <lineage>
        <taxon>Bacteria</taxon>
        <taxon>Pseudomonadati</taxon>
        <taxon>Bacteroidota</taxon>
        <taxon>Cytophagia</taxon>
        <taxon>Cytophagales</taxon>
        <taxon>Spirosomataceae</taxon>
        <taxon>Dyadobacter</taxon>
    </lineage>
</organism>